<dbReference type="STRING" id="29354.IO98_09600"/>
<keyword evidence="10" id="KW-1185">Reference proteome</keyword>
<dbReference type="PIRSF" id="PIRSF000723">
    <property type="entry name" value="Carbamate_kin"/>
    <property type="match status" value="1"/>
</dbReference>
<dbReference type="Pfam" id="PF00696">
    <property type="entry name" value="AA_kinase"/>
    <property type="match status" value="1"/>
</dbReference>
<dbReference type="AlphaFoldDB" id="A0A084JMM8"/>
<comment type="similarity">
    <text evidence="2 7">Belongs to the carbamate kinase family.</text>
</comment>
<evidence type="ECO:0000313" key="10">
    <source>
        <dbReference type="Proteomes" id="UP000028525"/>
    </source>
</evidence>
<dbReference type="InterPro" id="IPR001048">
    <property type="entry name" value="Asp/Glu/Uridylate_kinase"/>
</dbReference>
<feature type="domain" description="Aspartate/glutamate/uridylate kinase" evidence="8">
    <location>
        <begin position="4"/>
        <end position="292"/>
    </location>
</feature>
<dbReference type="CDD" id="cd04235">
    <property type="entry name" value="AAK_CK"/>
    <property type="match status" value="1"/>
</dbReference>
<dbReference type="PANTHER" id="PTHR30409:SF1">
    <property type="entry name" value="CARBAMATE KINASE-RELATED"/>
    <property type="match status" value="1"/>
</dbReference>
<dbReference type="GO" id="GO:0019546">
    <property type="term" value="P:L-arginine deiminase pathway"/>
    <property type="evidence" value="ECO:0007669"/>
    <property type="project" value="TreeGrafter"/>
</dbReference>
<comment type="pathway">
    <text evidence="1">Metabolic intermediate metabolism; carbamoyl phosphate degradation; CO(2) and NH(3) from carbamoyl phosphate: step 1/1.</text>
</comment>
<dbReference type="PANTHER" id="PTHR30409">
    <property type="entry name" value="CARBAMATE KINASE"/>
    <property type="match status" value="1"/>
</dbReference>
<dbReference type="SUPFAM" id="SSF53633">
    <property type="entry name" value="Carbamate kinase-like"/>
    <property type="match status" value="1"/>
</dbReference>
<evidence type="ECO:0000256" key="6">
    <source>
        <dbReference type="ARBA" id="ARBA00048467"/>
    </source>
</evidence>
<keyword evidence="4 7" id="KW-0808">Transferase</keyword>
<dbReference type="InterPro" id="IPR036393">
    <property type="entry name" value="AceGlu_kinase-like_sf"/>
</dbReference>
<dbReference type="Gene3D" id="3.40.1160.10">
    <property type="entry name" value="Acetylglutamate kinase-like"/>
    <property type="match status" value="1"/>
</dbReference>
<evidence type="ECO:0000259" key="8">
    <source>
        <dbReference type="Pfam" id="PF00696"/>
    </source>
</evidence>
<keyword evidence="5 7" id="KW-0418">Kinase</keyword>
<evidence type="ECO:0000256" key="5">
    <source>
        <dbReference type="ARBA" id="ARBA00022777"/>
    </source>
</evidence>
<name>A0A084JMM8_9FIRM</name>
<evidence type="ECO:0000256" key="1">
    <source>
        <dbReference type="ARBA" id="ARBA00005118"/>
    </source>
</evidence>
<evidence type="ECO:0000256" key="4">
    <source>
        <dbReference type="ARBA" id="ARBA00022679"/>
    </source>
</evidence>
<organism evidence="9 10">
    <name type="scientific">Lacrimispora celerecrescens</name>
    <dbReference type="NCBI Taxonomy" id="29354"/>
    <lineage>
        <taxon>Bacteria</taxon>
        <taxon>Bacillati</taxon>
        <taxon>Bacillota</taxon>
        <taxon>Clostridia</taxon>
        <taxon>Lachnospirales</taxon>
        <taxon>Lachnospiraceae</taxon>
        <taxon>Lacrimispora</taxon>
    </lineage>
</organism>
<dbReference type="NCBIfam" id="NF009007">
    <property type="entry name" value="PRK12352.1"/>
    <property type="match status" value="1"/>
</dbReference>
<evidence type="ECO:0000313" key="9">
    <source>
        <dbReference type="EMBL" id="KEZ90212.1"/>
    </source>
</evidence>
<evidence type="ECO:0000256" key="7">
    <source>
        <dbReference type="PIRNR" id="PIRNR000723"/>
    </source>
</evidence>
<dbReference type="OrthoDB" id="9766717at2"/>
<dbReference type="Proteomes" id="UP000028525">
    <property type="component" value="Unassembled WGS sequence"/>
</dbReference>
<evidence type="ECO:0000256" key="3">
    <source>
        <dbReference type="ARBA" id="ARBA00013070"/>
    </source>
</evidence>
<dbReference type="GO" id="GO:0005829">
    <property type="term" value="C:cytosol"/>
    <property type="evidence" value="ECO:0007669"/>
    <property type="project" value="TreeGrafter"/>
</dbReference>
<comment type="catalytic activity">
    <reaction evidence="6">
        <text>hydrogencarbonate + NH4(+) + ATP = carbamoyl phosphate + ADP + H2O + H(+)</text>
        <dbReference type="Rhea" id="RHEA:10152"/>
        <dbReference type="ChEBI" id="CHEBI:15377"/>
        <dbReference type="ChEBI" id="CHEBI:15378"/>
        <dbReference type="ChEBI" id="CHEBI:17544"/>
        <dbReference type="ChEBI" id="CHEBI:28938"/>
        <dbReference type="ChEBI" id="CHEBI:30616"/>
        <dbReference type="ChEBI" id="CHEBI:58228"/>
        <dbReference type="ChEBI" id="CHEBI:456216"/>
        <dbReference type="EC" id="2.7.2.2"/>
    </reaction>
</comment>
<proteinExistence type="inferred from homology"/>
<comment type="caution">
    <text evidence="9">The sequence shown here is derived from an EMBL/GenBank/DDBJ whole genome shotgun (WGS) entry which is preliminary data.</text>
</comment>
<dbReference type="GO" id="GO:0008804">
    <property type="term" value="F:carbamate kinase activity"/>
    <property type="evidence" value="ECO:0007669"/>
    <property type="project" value="UniProtKB-EC"/>
</dbReference>
<gene>
    <name evidence="9" type="ORF">IO98_09600</name>
</gene>
<accession>A0A084JMM8</accession>
<dbReference type="InterPro" id="IPR003964">
    <property type="entry name" value="Carb_kinase"/>
</dbReference>
<protein>
    <recommendedName>
        <fullName evidence="3 7">Carbamate kinase</fullName>
    </recommendedName>
</protein>
<sequence length="312" mass="33679">MVKKRIVLALGHHALGTNLPEQKKAVAETSKVIADFIEVGWQVAVTHSNAPQVGMIHTAMNEFGKLHDGYTSAPMSVCSAMSQGYIGYDLQNGIQAELAKRGICKSAATILTQMMVNPYDEAFYTPMKPVGRFMSAEDAKAEEEKGNYVEEVPGMGFRRVVASPKPVSIVEIDIIKAVMDADQIVIACGGGGIPVMEQGYRLKGASAVIEKDRAAGLLAKEIDADVLMILTNVDNVTLNFGTPEERPISQMSLEEAEGYIQEGQFESSSMLPKIEASVDFLWNGSNRKAIITSLDKAKASLEGKAGTLMQSF</sequence>
<dbReference type="UniPathway" id="UPA00996">
    <property type="reaction ID" value="UER00366"/>
</dbReference>
<dbReference type="EMBL" id="JPME01000012">
    <property type="protein sequence ID" value="KEZ90212.1"/>
    <property type="molecule type" value="Genomic_DNA"/>
</dbReference>
<evidence type="ECO:0000256" key="2">
    <source>
        <dbReference type="ARBA" id="ARBA00011066"/>
    </source>
</evidence>
<dbReference type="RefSeq" id="WP_038280483.1">
    <property type="nucleotide sequence ID" value="NZ_JPME01000012.1"/>
</dbReference>
<reference evidence="9 10" key="1">
    <citation type="submission" date="2014-07" db="EMBL/GenBank/DDBJ databases">
        <title>Draft genome of Clostridium celerecrescens 152B isolated from sediments associated with methane hydrate from Krishna Godavari basin.</title>
        <authorList>
            <person name="Honkalas V.S."/>
            <person name="Dabir A.P."/>
            <person name="Arora P."/>
            <person name="Dhakephalkar P.K."/>
        </authorList>
    </citation>
    <scope>NUCLEOTIDE SEQUENCE [LARGE SCALE GENOMIC DNA]</scope>
    <source>
        <strain evidence="9 10">152B</strain>
    </source>
</reference>
<dbReference type="PRINTS" id="PR01469">
    <property type="entry name" value="CARBMTKINASE"/>
</dbReference>